<feature type="compositionally biased region" description="Acidic residues" evidence="1">
    <location>
        <begin position="57"/>
        <end position="70"/>
    </location>
</feature>
<feature type="region of interest" description="Disordered" evidence="1">
    <location>
        <begin position="1"/>
        <end position="71"/>
    </location>
</feature>
<name>A0A821IFQ6_9BILA</name>
<proteinExistence type="predicted"/>
<sequence>MELNNDESSTDDEVMKEGSPVNDDKIDDDAVNVEFDDLNEEEKENPHMDSDIIAESSDNDESTDPESMEEDTGHALYELEHQKDKAMEKLLKIFELLGIDPIHDRSAVLPIRAKVDEVYRQINRLCDILDGNAQVLHDPNPHGLMIRESNELVGSLRKLYADSDANEEARLMTIAPTECGRQKIEKWYVFYPPFFNSKPNQARRLLVLRRNNGILAYPQCIRGNNRPLCDSTIDPVVKFYREDGIS</sequence>
<evidence type="ECO:0000256" key="1">
    <source>
        <dbReference type="SAM" id="MobiDB-lite"/>
    </source>
</evidence>
<feature type="compositionally biased region" description="Acidic residues" evidence="1">
    <location>
        <begin position="25"/>
        <end position="43"/>
    </location>
</feature>
<dbReference type="EMBL" id="CAJOBQ010009894">
    <property type="protein sequence ID" value="CAF4701904.1"/>
    <property type="molecule type" value="Genomic_DNA"/>
</dbReference>
<dbReference type="AlphaFoldDB" id="A0A821IFQ6"/>
<dbReference type="Proteomes" id="UP000663862">
    <property type="component" value="Unassembled WGS sequence"/>
</dbReference>
<evidence type="ECO:0000313" key="2">
    <source>
        <dbReference type="EMBL" id="CAF4701904.1"/>
    </source>
</evidence>
<accession>A0A821IFQ6</accession>
<reference evidence="2" key="1">
    <citation type="submission" date="2021-02" db="EMBL/GenBank/DDBJ databases">
        <authorList>
            <person name="Nowell W R."/>
        </authorList>
    </citation>
    <scope>NUCLEOTIDE SEQUENCE</scope>
</reference>
<comment type="caution">
    <text evidence="2">The sequence shown here is derived from an EMBL/GenBank/DDBJ whole genome shotgun (WGS) entry which is preliminary data.</text>
</comment>
<gene>
    <name evidence="2" type="ORF">TSG867_LOCUS33364</name>
</gene>
<feature type="compositionally biased region" description="Acidic residues" evidence="1">
    <location>
        <begin position="1"/>
        <end position="14"/>
    </location>
</feature>
<evidence type="ECO:0000313" key="3">
    <source>
        <dbReference type="Proteomes" id="UP000663862"/>
    </source>
</evidence>
<protein>
    <submittedName>
        <fullName evidence="2">Uncharacterized protein</fullName>
    </submittedName>
</protein>
<organism evidence="2 3">
    <name type="scientific">Rotaria socialis</name>
    <dbReference type="NCBI Taxonomy" id="392032"/>
    <lineage>
        <taxon>Eukaryota</taxon>
        <taxon>Metazoa</taxon>
        <taxon>Spiralia</taxon>
        <taxon>Gnathifera</taxon>
        <taxon>Rotifera</taxon>
        <taxon>Eurotatoria</taxon>
        <taxon>Bdelloidea</taxon>
        <taxon>Philodinida</taxon>
        <taxon>Philodinidae</taxon>
        <taxon>Rotaria</taxon>
    </lineage>
</organism>